<evidence type="ECO:0000313" key="2">
    <source>
        <dbReference type="EMBL" id="RKQ93527.1"/>
    </source>
</evidence>
<gene>
    <name evidence="2" type="ORF">C8N24_3395</name>
</gene>
<dbReference type="EMBL" id="RBIL01000001">
    <property type="protein sequence ID" value="RKQ93527.1"/>
    <property type="molecule type" value="Genomic_DNA"/>
</dbReference>
<dbReference type="Gene3D" id="1.10.10.10">
    <property type="entry name" value="Winged helix-like DNA-binding domain superfamily/Winged helix DNA-binding domain"/>
    <property type="match status" value="1"/>
</dbReference>
<dbReference type="InterPro" id="IPR036390">
    <property type="entry name" value="WH_DNA-bd_sf"/>
</dbReference>
<dbReference type="SUPFAM" id="SSF46785">
    <property type="entry name" value="Winged helix' DNA-binding domain"/>
    <property type="match status" value="1"/>
</dbReference>
<dbReference type="GO" id="GO:0003700">
    <property type="term" value="F:DNA-binding transcription factor activity"/>
    <property type="evidence" value="ECO:0007669"/>
    <property type="project" value="InterPro"/>
</dbReference>
<dbReference type="GO" id="GO:0097063">
    <property type="term" value="F:cadmium ion sensor activity"/>
    <property type="evidence" value="ECO:0007669"/>
    <property type="project" value="TreeGrafter"/>
</dbReference>
<feature type="domain" description="HTH arsR-type" evidence="1">
    <location>
        <begin position="1"/>
        <end position="91"/>
    </location>
</feature>
<dbReference type="Pfam" id="PF12840">
    <property type="entry name" value="HTH_20"/>
    <property type="match status" value="1"/>
</dbReference>
<dbReference type="AlphaFoldDB" id="A0A660LEJ2"/>
<evidence type="ECO:0000259" key="1">
    <source>
        <dbReference type="PROSITE" id="PS50987"/>
    </source>
</evidence>
<dbReference type="PANTHER" id="PTHR39168">
    <property type="entry name" value="TRANSCRIPTIONAL REGULATOR-RELATED"/>
    <property type="match status" value="1"/>
</dbReference>
<dbReference type="InterPro" id="IPR052543">
    <property type="entry name" value="HTH_Metal-responsive_Reg"/>
</dbReference>
<dbReference type="PANTHER" id="PTHR39168:SF2">
    <property type="entry name" value="HTH-TYPE TRANSCRIPTIONAL REGULATOR CMTR"/>
    <property type="match status" value="1"/>
</dbReference>
<dbReference type="GO" id="GO:0003677">
    <property type="term" value="F:DNA binding"/>
    <property type="evidence" value="ECO:0007669"/>
    <property type="project" value="TreeGrafter"/>
</dbReference>
<dbReference type="SMART" id="SM00418">
    <property type="entry name" value="HTH_ARSR"/>
    <property type="match status" value="1"/>
</dbReference>
<proteinExistence type="predicted"/>
<dbReference type="OrthoDB" id="3232131at2"/>
<name>A0A660LEJ2_9ACTN</name>
<evidence type="ECO:0000313" key="3">
    <source>
        <dbReference type="Proteomes" id="UP000278962"/>
    </source>
</evidence>
<dbReference type="GO" id="GO:0032791">
    <property type="term" value="F:lead ion binding"/>
    <property type="evidence" value="ECO:0007669"/>
    <property type="project" value="TreeGrafter"/>
</dbReference>
<dbReference type="GO" id="GO:0046686">
    <property type="term" value="P:response to cadmium ion"/>
    <property type="evidence" value="ECO:0007669"/>
    <property type="project" value="TreeGrafter"/>
</dbReference>
<dbReference type="RefSeq" id="WP_121251737.1">
    <property type="nucleotide sequence ID" value="NZ_RBIL01000001.1"/>
</dbReference>
<comment type="caution">
    <text evidence="2">The sequence shown here is derived from an EMBL/GenBank/DDBJ whole genome shotgun (WGS) entry which is preliminary data.</text>
</comment>
<dbReference type="Proteomes" id="UP000278962">
    <property type="component" value="Unassembled WGS sequence"/>
</dbReference>
<organism evidence="2 3">
    <name type="scientific">Solirubrobacter pauli</name>
    <dbReference type="NCBI Taxonomy" id="166793"/>
    <lineage>
        <taxon>Bacteria</taxon>
        <taxon>Bacillati</taxon>
        <taxon>Actinomycetota</taxon>
        <taxon>Thermoleophilia</taxon>
        <taxon>Solirubrobacterales</taxon>
        <taxon>Solirubrobacteraceae</taxon>
        <taxon>Solirubrobacter</taxon>
    </lineage>
</organism>
<dbReference type="PROSITE" id="PS50987">
    <property type="entry name" value="HTH_ARSR_2"/>
    <property type="match status" value="1"/>
</dbReference>
<accession>A0A660LEJ2</accession>
<dbReference type="InterPro" id="IPR036388">
    <property type="entry name" value="WH-like_DNA-bd_sf"/>
</dbReference>
<protein>
    <submittedName>
        <fullName evidence="2">ArsR family transcriptional regulator</fullName>
    </submittedName>
</protein>
<dbReference type="NCBIfam" id="NF033788">
    <property type="entry name" value="HTH_metalloreg"/>
    <property type="match status" value="1"/>
</dbReference>
<dbReference type="CDD" id="cd00090">
    <property type="entry name" value="HTH_ARSR"/>
    <property type="match status" value="1"/>
</dbReference>
<dbReference type="InterPro" id="IPR001845">
    <property type="entry name" value="HTH_ArsR_DNA-bd_dom"/>
</dbReference>
<dbReference type="GO" id="GO:0010288">
    <property type="term" value="P:response to lead ion"/>
    <property type="evidence" value="ECO:0007669"/>
    <property type="project" value="TreeGrafter"/>
</dbReference>
<dbReference type="InterPro" id="IPR011991">
    <property type="entry name" value="ArsR-like_HTH"/>
</dbReference>
<keyword evidence="3" id="KW-1185">Reference proteome</keyword>
<sequence>MSELADVAALLADRTRARILEELLGGPPLPAGALAVRVGVAPSTVSGHLAKLEAAGLIVVRQRGRRREAELARPEVAEALEALSRLAPGVARPIGLRAVNGHAALREARSCYDHLAGRTGVALADDLVARGALVLRDGAFTVGDGAHFSRAFAIDLDALGGRRVLVRACPDWTERRPHVAGALGAALLDVALARDWVRRRDDGRALNVTAAGRCALLCG</sequence>
<reference evidence="2 3" key="1">
    <citation type="submission" date="2018-10" db="EMBL/GenBank/DDBJ databases">
        <title>Genomic Encyclopedia of Archaeal and Bacterial Type Strains, Phase II (KMG-II): from individual species to whole genera.</title>
        <authorList>
            <person name="Goeker M."/>
        </authorList>
    </citation>
    <scope>NUCLEOTIDE SEQUENCE [LARGE SCALE GENOMIC DNA]</scope>
    <source>
        <strain evidence="2 3">DSM 14954</strain>
    </source>
</reference>